<feature type="domain" description="Signal transduction histidine kinase subgroup 3 dimerisation and phosphoacceptor" evidence="11">
    <location>
        <begin position="251"/>
        <end position="315"/>
    </location>
</feature>
<evidence type="ECO:0000256" key="8">
    <source>
        <dbReference type="ARBA" id="ARBA00023012"/>
    </source>
</evidence>
<evidence type="ECO:0000259" key="11">
    <source>
        <dbReference type="Pfam" id="PF07730"/>
    </source>
</evidence>
<dbReference type="Proteomes" id="UP000000322">
    <property type="component" value="Chromosome"/>
</dbReference>
<evidence type="ECO:0000256" key="3">
    <source>
        <dbReference type="ARBA" id="ARBA00022553"/>
    </source>
</evidence>
<keyword evidence="5" id="KW-0547">Nucleotide-binding</keyword>
<dbReference type="GO" id="GO:0046983">
    <property type="term" value="F:protein dimerization activity"/>
    <property type="evidence" value="ECO:0007669"/>
    <property type="project" value="InterPro"/>
</dbReference>
<keyword evidence="6 12" id="KW-0418">Kinase</keyword>
<keyword evidence="10" id="KW-0472">Membrane</keyword>
<evidence type="ECO:0000256" key="2">
    <source>
        <dbReference type="ARBA" id="ARBA00012438"/>
    </source>
</evidence>
<accession>D1BK56</accession>
<keyword evidence="4" id="KW-0808">Transferase</keyword>
<evidence type="ECO:0000256" key="6">
    <source>
        <dbReference type="ARBA" id="ARBA00022777"/>
    </source>
</evidence>
<dbReference type="EMBL" id="CP001819">
    <property type="protein sequence ID" value="ACZ22465.1"/>
    <property type="molecule type" value="Genomic_DNA"/>
</dbReference>
<keyword evidence="13" id="KW-1185">Reference proteome</keyword>
<evidence type="ECO:0000256" key="4">
    <source>
        <dbReference type="ARBA" id="ARBA00022679"/>
    </source>
</evidence>
<dbReference type="CDD" id="cd16917">
    <property type="entry name" value="HATPase_UhpB-NarQ-NarX-like"/>
    <property type="match status" value="1"/>
</dbReference>
<keyword evidence="3" id="KW-0597">Phosphoprotein</keyword>
<evidence type="ECO:0000256" key="10">
    <source>
        <dbReference type="SAM" id="Phobius"/>
    </source>
</evidence>
<feature type="transmembrane region" description="Helical" evidence="10">
    <location>
        <begin position="63"/>
        <end position="83"/>
    </location>
</feature>
<gene>
    <name evidence="12" type="ordered locus">Sked_25610</name>
</gene>
<protein>
    <recommendedName>
        <fullName evidence="2">histidine kinase</fullName>
        <ecNumber evidence="2">2.7.13.3</ecNumber>
    </recommendedName>
</protein>
<evidence type="ECO:0000256" key="7">
    <source>
        <dbReference type="ARBA" id="ARBA00022840"/>
    </source>
</evidence>
<feature type="compositionally biased region" description="Low complexity" evidence="9">
    <location>
        <begin position="45"/>
        <end position="54"/>
    </location>
</feature>
<dbReference type="eggNOG" id="COG4585">
    <property type="taxonomic scope" value="Bacteria"/>
</dbReference>
<evidence type="ECO:0000313" key="12">
    <source>
        <dbReference type="EMBL" id="ACZ22465.1"/>
    </source>
</evidence>
<dbReference type="InterPro" id="IPR036890">
    <property type="entry name" value="HATPase_C_sf"/>
</dbReference>
<dbReference type="HOGENOM" id="CLU_000445_20_1_11"/>
<evidence type="ECO:0000256" key="9">
    <source>
        <dbReference type="SAM" id="MobiDB-lite"/>
    </source>
</evidence>
<feature type="transmembrane region" description="Helical" evidence="10">
    <location>
        <begin position="95"/>
        <end position="114"/>
    </location>
</feature>
<evidence type="ECO:0000313" key="13">
    <source>
        <dbReference type="Proteomes" id="UP000000322"/>
    </source>
</evidence>
<dbReference type="PANTHER" id="PTHR24421:SF10">
    <property type="entry name" value="NITRATE_NITRITE SENSOR PROTEIN NARQ"/>
    <property type="match status" value="1"/>
</dbReference>
<dbReference type="InterPro" id="IPR011712">
    <property type="entry name" value="Sig_transdc_His_kin_sub3_dim/P"/>
</dbReference>
<sequence length="458" mass="47885">MGAGLYAVAVRDTRDDSPDHRQQPGRWSRAVDPSDDQADSHQTRAHPASAGAPRAGRRPRRTVALDVLLVATALSSMLVATAYSSIPYPDDTARTAWAIAGMVVGTGVASLVLVRRTYPVLVALVGSVYALVLPGDAVVALVGLAAVVSSRPRAQAVRVGALVAVATTVAVLRDALRPAVGQVFSVKTPTGEPAAVPGWVHVAVLVVALGVAVGTGLYRRTRQDLFEVRAEQHAQAKTSAHLRTELTRQEERDLIAREVHDTLAHRLSLVSLQAGALEVVAAGDPEMEEAASAVQANAHRSLEDLRGLIGVLRDPGSARSLAPETPAQLSLDDLAELLTTTREAGTPVVATVVVNDASTASAPFTHAVYRIVQESLTNAGKHAAGLPLDVALTASAASGLHLRVSNPLTVTESTVPGARAGITGIHERVRLLGGRADVGPRDGRFVVDVWLPWSVSEA</sequence>
<keyword evidence="10" id="KW-0812">Transmembrane</keyword>
<reference evidence="12 13" key="1">
    <citation type="journal article" date="2009" name="Stand. Genomic Sci.">
        <title>Complete genome sequence of Sanguibacter keddieii type strain (ST-74).</title>
        <authorList>
            <person name="Ivanova N."/>
            <person name="Sikorski J."/>
            <person name="Sims D."/>
            <person name="Brettin T."/>
            <person name="Detter J.C."/>
            <person name="Han C."/>
            <person name="Lapidus A."/>
            <person name="Copeland A."/>
            <person name="Glavina Del Rio T."/>
            <person name="Nolan M."/>
            <person name="Chen F."/>
            <person name="Lucas S."/>
            <person name="Tice H."/>
            <person name="Cheng J.F."/>
            <person name="Bruce D."/>
            <person name="Goodwin L."/>
            <person name="Pitluck S."/>
            <person name="Pati A."/>
            <person name="Mavromatis K."/>
            <person name="Chen A."/>
            <person name="Palaniappan K."/>
            <person name="D'haeseleer P."/>
            <person name="Chain P."/>
            <person name="Bristow J."/>
            <person name="Eisen J.A."/>
            <person name="Markowitz V."/>
            <person name="Hugenholtz P."/>
            <person name="Goker M."/>
            <person name="Pukall R."/>
            <person name="Klenk H.P."/>
            <person name="Kyrpides N.C."/>
        </authorList>
    </citation>
    <scope>NUCLEOTIDE SEQUENCE [LARGE SCALE GENOMIC DNA]</scope>
    <source>
        <strain evidence="13">ATCC 51767 / DSM 10542 / NCFB 3025 / ST-74</strain>
    </source>
</reference>
<dbReference type="KEGG" id="ske:Sked_25610"/>
<dbReference type="AlphaFoldDB" id="D1BK56"/>
<dbReference type="Pfam" id="PF07730">
    <property type="entry name" value="HisKA_3"/>
    <property type="match status" value="1"/>
</dbReference>
<evidence type="ECO:0000256" key="1">
    <source>
        <dbReference type="ARBA" id="ARBA00000085"/>
    </source>
</evidence>
<name>D1BK56_SANKS</name>
<feature type="region of interest" description="Disordered" evidence="9">
    <location>
        <begin position="1"/>
        <end position="58"/>
    </location>
</feature>
<dbReference type="PANTHER" id="PTHR24421">
    <property type="entry name" value="NITRATE/NITRITE SENSOR PROTEIN NARX-RELATED"/>
    <property type="match status" value="1"/>
</dbReference>
<feature type="compositionally biased region" description="Basic and acidic residues" evidence="9">
    <location>
        <begin position="11"/>
        <end position="22"/>
    </location>
</feature>
<keyword evidence="8" id="KW-0902">Two-component regulatory system</keyword>
<keyword evidence="7" id="KW-0067">ATP-binding</keyword>
<evidence type="ECO:0000256" key="5">
    <source>
        <dbReference type="ARBA" id="ARBA00022741"/>
    </source>
</evidence>
<comment type="catalytic activity">
    <reaction evidence="1">
        <text>ATP + protein L-histidine = ADP + protein N-phospho-L-histidine.</text>
        <dbReference type="EC" id="2.7.13.3"/>
    </reaction>
</comment>
<dbReference type="GO" id="GO:0000155">
    <property type="term" value="F:phosphorelay sensor kinase activity"/>
    <property type="evidence" value="ECO:0007669"/>
    <property type="project" value="InterPro"/>
</dbReference>
<proteinExistence type="predicted"/>
<feature type="transmembrane region" description="Helical" evidence="10">
    <location>
        <begin position="198"/>
        <end position="218"/>
    </location>
</feature>
<feature type="transmembrane region" description="Helical" evidence="10">
    <location>
        <begin position="121"/>
        <end position="148"/>
    </location>
</feature>
<dbReference type="EC" id="2.7.13.3" evidence="2"/>
<dbReference type="GO" id="GO:0016020">
    <property type="term" value="C:membrane"/>
    <property type="evidence" value="ECO:0007669"/>
    <property type="project" value="InterPro"/>
</dbReference>
<keyword evidence="10" id="KW-1133">Transmembrane helix</keyword>
<dbReference type="GO" id="GO:0005524">
    <property type="term" value="F:ATP binding"/>
    <property type="evidence" value="ECO:0007669"/>
    <property type="project" value="UniProtKB-KW"/>
</dbReference>
<organism evidence="12 13">
    <name type="scientific">Sanguibacter keddieii (strain ATCC 51767 / DSM 10542 / NCFB 3025 / ST-74)</name>
    <dbReference type="NCBI Taxonomy" id="446469"/>
    <lineage>
        <taxon>Bacteria</taxon>
        <taxon>Bacillati</taxon>
        <taxon>Actinomycetota</taxon>
        <taxon>Actinomycetes</taxon>
        <taxon>Micrococcales</taxon>
        <taxon>Sanguibacteraceae</taxon>
        <taxon>Sanguibacter</taxon>
    </lineage>
</organism>
<dbReference type="InterPro" id="IPR050482">
    <property type="entry name" value="Sensor_HK_TwoCompSys"/>
</dbReference>
<dbReference type="Gene3D" id="3.30.565.10">
    <property type="entry name" value="Histidine kinase-like ATPase, C-terminal domain"/>
    <property type="match status" value="1"/>
</dbReference>
<dbReference type="Gene3D" id="1.20.5.1930">
    <property type="match status" value="1"/>
</dbReference>
<dbReference type="STRING" id="446469.Sked_25610"/>